<feature type="compositionally biased region" description="Basic and acidic residues" evidence="1">
    <location>
        <begin position="90"/>
        <end position="106"/>
    </location>
</feature>
<evidence type="ECO:0000313" key="2">
    <source>
        <dbReference type="EMBL" id="KAJ7324058.1"/>
    </source>
</evidence>
<organism evidence="2 3">
    <name type="scientific">Desmophyllum pertusum</name>
    <dbReference type="NCBI Taxonomy" id="174260"/>
    <lineage>
        <taxon>Eukaryota</taxon>
        <taxon>Metazoa</taxon>
        <taxon>Cnidaria</taxon>
        <taxon>Anthozoa</taxon>
        <taxon>Hexacorallia</taxon>
        <taxon>Scleractinia</taxon>
        <taxon>Caryophylliina</taxon>
        <taxon>Caryophylliidae</taxon>
        <taxon>Desmophyllum</taxon>
    </lineage>
</organism>
<evidence type="ECO:0000256" key="1">
    <source>
        <dbReference type="SAM" id="MobiDB-lite"/>
    </source>
</evidence>
<comment type="caution">
    <text evidence="2">The sequence shown here is derived from an EMBL/GenBank/DDBJ whole genome shotgun (WGS) entry which is preliminary data.</text>
</comment>
<dbReference type="OrthoDB" id="10557263at2759"/>
<feature type="compositionally biased region" description="Basic and acidic residues" evidence="1">
    <location>
        <begin position="134"/>
        <end position="151"/>
    </location>
</feature>
<reference evidence="2" key="1">
    <citation type="submission" date="2023-01" db="EMBL/GenBank/DDBJ databases">
        <title>Genome assembly of the deep-sea coral Lophelia pertusa.</title>
        <authorList>
            <person name="Herrera S."/>
            <person name="Cordes E."/>
        </authorList>
    </citation>
    <scope>NUCLEOTIDE SEQUENCE</scope>
    <source>
        <strain evidence="2">USNM1676648</strain>
        <tissue evidence="2">Polyp</tissue>
    </source>
</reference>
<evidence type="ECO:0000313" key="3">
    <source>
        <dbReference type="Proteomes" id="UP001163046"/>
    </source>
</evidence>
<keyword evidence="3" id="KW-1185">Reference proteome</keyword>
<feature type="compositionally biased region" description="Basic and acidic residues" evidence="1">
    <location>
        <begin position="34"/>
        <end position="47"/>
    </location>
</feature>
<name>A0A9W9Y8N7_9CNID</name>
<sequence length="306" mass="34692">MTEKSEKLRVLPRLKINIPSFRRNSSPEPTLDANSERDENRKEDSSMERNGFSDVTPSPKPHKKNIILQKHKDSTNVKDSADQARPTSPKTERKSMLARQKIKDQLDLDNDPQSPRQEKRSPFFLPKFGGSSKTPDHHENLTDKLQDTPKSEKKKMQKQQKTPDSARTPEAAKQLMMEECESGVSYHDSPALLAVPGIGIKARSYSDTSIFKIVPQKPRGHSMDDSVRISPSSIFSPVSRRDEQPAPIESSTLKSKRKISRPRSPFTSEKAFDLLSKFTKTDFVAKGYSQQSKVSCKTNEIKEQRK</sequence>
<protein>
    <submittedName>
        <fullName evidence="2">Uncharacterized protein</fullName>
    </submittedName>
</protein>
<feature type="compositionally biased region" description="Basic and acidic residues" evidence="1">
    <location>
        <begin position="70"/>
        <end position="82"/>
    </location>
</feature>
<dbReference type="AlphaFoldDB" id="A0A9W9Y8N7"/>
<dbReference type="EMBL" id="MU827809">
    <property type="protein sequence ID" value="KAJ7324058.1"/>
    <property type="molecule type" value="Genomic_DNA"/>
</dbReference>
<feature type="region of interest" description="Disordered" evidence="1">
    <location>
        <begin position="15"/>
        <end position="172"/>
    </location>
</feature>
<gene>
    <name evidence="2" type="ORF">OS493_030231</name>
</gene>
<feature type="region of interest" description="Disordered" evidence="1">
    <location>
        <begin position="216"/>
        <end position="265"/>
    </location>
</feature>
<proteinExistence type="predicted"/>
<accession>A0A9W9Y8N7</accession>
<dbReference type="Proteomes" id="UP001163046">
    <property type="component" value="Unassembled WGS sequence"/>
</dbReference>